<gene>
    <name evidence="2" type="ORF">SAMN06295981_2034</name>
</gene>
<proteinExistence type="predicted"/>
<accession>A0A1X7JXS0</accession>
<evidence type="ECO:0000259" key="1">
    <source>
        <dbReference type="Pfam" id="PF22522"/>
    </source>
</evidence>
<protein>
    <recommendedName>
        <fullName evidence="1">DUF6998 domain-containing protein</fullName>
    </recommendedName>
</protein>
<dbReference type="Proteomes" id="UP000193309">
    <property type="component" value="Unassembled WGS sequence"/>
</dbReference>
<dbReference type="AlphaFoldDB" id="A0A1X7JXS0"/>
<keyword evidence="3" id="KW-1185">Reference proteome</keyword>
<dbReference type="InterPro" id="IPR054267">
    <property type="entry name" value="DUF6998"/>
</dbReference>
<evidence type="ECO:0000313" key="2">
    <source>
        <dbReference type="EMBL" id="SMG32978.1"/>
    </source>
</evidence>
<evidence type="ECO:0000313" key="3">
    <source>
        <dbReference type="Proteomes" id="UP000193309"/>
    </source>
</evidence>
<dbReference type="STRING" id="1610489.SAMN06295981_2034"/>
<dbReference type="EMBL" id="FXAR01000007">
    <property type="protein sequence ID" value="SMG32978.1"/>
    <property type="molecule type" value="Genomic_DNA"/>
</dbReference>
<dbReference type="RefSeq" id="WP_085550127.1">
    <property type="nucleotide sequence ID" value="NZ_FXAR01000007.1"/>
</dbReference>
<sequence length="155" mass="16547">MSPRHRTAELVAELHAITAELESLYPGRRFTPDGHLVGSLGEVTAADLFNITLRPASTTGHDAVTSDGRRVEIKATYGNGGIGIRATSSDNAALLVVLRLPKSPADDVEIVYNGPFAKVREVLGPVQSNGASQIRLNRLRMLQASVAPADQVPLR</sequence>
<reference evidence="3" key="1">
    <citation type="submission" date="2017-04" db="EMBL/GenBank/DDBJ databases">
        <authorList>
            <person name="Varghese N."/>
            <person name="Submissions S."/>
        </authorList>
    </citation>
    <scope>NUCLEOTIDE SEQUENCE [LARGE SCALE GENOMIC DNA]</scope>
    <source>
        <strain evidence="3">VDS</strain>
    </source>
</reference>
<dbReference type="Pfam" id="PF22522">
    <property type="entry name" value="DUF6998"/>
    <property type="match status" value="1"/>
</dbReference>
<feature type="domain" description="DUF6998" evidence="1">
    <location>
        <begin position="13"/>
        <end position="151"/>
    </location>
</feature>
<dbReference type="OrthoDB" id="7503989at2"/>
<organism evidence="2 3">
    <name type="scientific">Corynebacterium pollutisoli</name>
    <dbReference type="NCBI Taxonomy" id="1610489"/>
    <lineage>
        <taxon>Bacteria</taxon>
        <taxon>Bacillati</taxon>
        <taxon>Actinomycetota</taxon>
        <taxon>Actinomycetes</taxon>
        <taxon>Mycobacteriales</taxon>
        <taxon>Corynebacteriaceae</taxon>
        <taxon>Corynebacterium</taxon>
    </lineage>
</organism>
<name>A0A1X7JXS0_9CORY</name>